<keyword evidence="2" id="KW-1185">Reference proteome</keyword>
<dbReference type="EMBL" id="LR778114">
    <property type="protein sequence ID" value="CAB1129743.1"/>
    <property type="molecule type" value="Genomic_DNA"/>
</dbReference>
<organism evidence="1 2">
    <name type="scientific">Candidatus Hydrogenisulfobacillus filiaventi</name>
    <dbReference type="NCBI Taxonomy" id="2707344"/>
    <lineage>
        <taxon>Bacteria</taxon>
        <taxon>Bacillati</taxon>
        <taxon>Bacillota</taxon>
        <taxon>Clostridia</taxon>
        <taxon>Eubacteriales</taxon>
        <taxon>Clostridiales Family XVII. Incertae Sedis</taxon>
        <taxon>Candidatus Hydrogenisulfobacillus</taxon>
    </lineage>
</organism>
<accession>A0A6F8ZJW7</accession>
<sequence>MARLISDDVRSQIVEFFKGLKDPVTIEIYRGPQAELADVMVQLAQELAETTDRLSVRETDQVPELEPFHAKPLTEITGPVSVLLDHRQQPTGVRYLGLPSGHEFGAFLEDIRDISNHTVGLSQGAKDKLATLTRPVHIQVFTTPT</sequence>
<dbReference type="InterPro" id="IPR036249">
    <property type="entry name" value="Thioredoxin-like_sf"/>
</dbReference>
<proteinExistence type="predicted"/>
<protein>
    <submittedName>
        <fullName evidence="1">Uncharacterized protein</fullName>
    </submittedName>
</protein>
<dbReference type="Proteomes" id="UP000503399">
    <property type="component" value="Chromosome"/>
</dbReference>
<dbReference type="AlphaFoldDB" id="A0A6F8ZJW7"/>
<dbReference type="KEGG" id="hfv:R50_2246"/>
<dbReference type="PANTHER" id="PTHR37170">
    <property type="entry name" value="GLUTAREDOXIN-RELATED"/>
    <property type="match status" value="1"/>
</dbReference>
<dbReference type="PANTHER" id="PTHR37170:SF1">
    <property type="entry name" value="GLUTAREDOXIN-LIKE PROTEIN"/>
    <property type="match status" value="1"/>
</dbReference>
<dbReference type="SUPFAM" id="SSF52833">
    <property type="entry name" value="Thioredoxin-like"/>
    <property type="match status" value="1"/>
</dbReference>
<reference evidence="1 2" key="1">
    <citation type="submission" date="2020-02" db="EMBL/GenBank/DDBJ databases">
        <authorList>
            <person name="Hogendoorn C."/>
        </authorList>
    </citation>
    <scope>NUCLEOTIDE SEQUENCE [LARGE SCALE GENOMIC DNA]</scope>
    <source>
        <strain evidence="1">R501</strain>
    </source>
</reference>
<dbReference type="Gene3D" id="3.40.30.80">
    <property type="match status" value="1"/>
</dbReference>
<evidence type="ECO:0000313" key="2">
    <source>
        <dbReference type="Proteomes" id="UP000503399"/>
    </source>
</evidence>
<name>A0A6F8ZJW7_9FIRM</name>
<gene>
    <name evidence="1" type="ORF">R50_2246</name>
</gene>
<evidence type="ECO:0000313" key="1">
    <source>
        <dbReference type="EMBL" id="CAB1129743.1"/>
    </source>
</evidence>